<organism evidence="1 2">
    <name type="scientific">Candidatus Woesebacteria bacterium GW2011_GWB1_39_12</name>
    <dbReference type="NCBI Taxonomy" id="1618574"/>
    <lineage>
        <taxon>Bacteria</taxon>
        <taxon>Candidatus Woeseibacteriota</taxon>
    </lineage>
</organism>
<gene>
    <name evidence="1" type="ORF">UT24_C0038G0018</name>
</gene>
<name>A0A0G0Q9J6_9BACT</name>
<dbReference type="Proteomes" id="UP000033881">
    <property type="component" value="Unassembled WGS sequence"/>
</dbReference>
<reference evidence="1 2" key="1">
    <citation type="journal article" date="2015" name="Nature">
        <title>rRNA introns, odd ribosomes, and small enigmatic genomes across a large radiation of phyla.</title>
        <authorList>
            <person name="Brown C.T."/>
            <person name="Hug L.A."/>
            <person name="Thomas B.C."/>
            <person name="Sharon I."/>
            <person name="Castelle C.J."/>
            <person name="Singh A."/>
            <person name="Wilkins M.J."/>
            <person name="Williams K.H."/>
            <person name="Banfield J.F."/>
        </authorList>
    </citation>
    <scope>NUCLEOTIDE SEQUENCE [LARGE SCALE GENOMIC DNA]</scope>
</reference>
<dbReference type="AlphaFoldDB" id="A0A0G0Q9J6"/>
<proteinExistence type="predicted"/>
<sequence length="111" mass="12923">MTSTMTIESGHKVWRNKQGQLHRLDGPAIESADGTKEWYQKGQRHRLDGPAIEYADGTKEWWIEGKRCCAAVCFREGQTTKKQYVETYAQAYEMMCENLRNEICSWAEELK</sequence>
<evidence type="ECO:0000313" key="1">
    <source>
        <dbReference type="EMBL" id="KKQ98371.1"/>
    </source>
</evidence>
<evidence type="ECO:0000313" key="2">
    <source>
        <dbReference type="Proteomes" id="UP000033881"/>
    </source>
</evidence>
<dbReference type="STRING" id="1618574.UT24_C0038G0018"/>
<protein>
    <submittedName>
        <fullName evidence="1">Uncharacterized protein</fullName>
    </submittedName>
</protein>
<accession>A0A0G0Q9J6</accession>
<comment type="caution">
    <text evidence="1">The sequence shown here is derived from an EMBL/GenBank/DDBJ whole genome shotgun (WGS) entry which is preliminary data.</text>
</comment>
<dbReference type="EMBL" id="LBWB01000038">
    <property type="protein sequence ID" value="KKQ98371.1"/>
    <property type="molecule type" value="Genomic_DNA"/>
</dbReference>